<evidence type="ECO:0000313" key="6">
    <source>
        <dbReference type="EMBL" id="KAH7543110.1"/>
    </source>
</evidence>
<protein>
    <recommendedName>
        <fullName evidence="5">Asn/Gln amidotransferase domain-containing protein</fullName>
    </recommendedName>
</protein>
<dbReference type="GO" id="GO:0016884">
    <property type="term" value="F:carbon-nitrogen ligase activity, with glutamine as amido-N-donor"/>
    <property type="evidence" value="ECO:0007669"/>
    <property type="project" value="InterPro"/>
</dbReference>
<proteinExistence type="predicted"/>
<reference evidence="6" key="1">
    <citation type="journal article" date="2021" name="Front. Plant Sci.">
        <title>Chromosome-Scale Genome Assembly for Chinese Sour Jujube and Insights Into Its Genome Evolution and Domestication Signature.</title>
        <authorList>
            <person name="Shen L.-Y."/>
            <person name="Luo H."/>
            <person name="Wang X.-L."/>
            <person name="Wang X.-M."/>
            <person name="Qiu X.-J."/>
            <person name="Liu H."/>
            <person name="Zhou S.-S."/>
            <person name="Jia K.-H."/>
            <person name="Nie S."/>
            <person name="Bao Y.-T."/>
            <person name="Zhang R.-G."/>
            <person name="Yun Q.-Z."/>
            <person name="Chai Y.-H."/>
            <person name="Lu J.-Y."/>
            <person name="Li Y."/>
            <person name="Zhao S.-W."/>
            <person name="Mao J.-F."/>
            <person name="Jia S.-G."/>
            <person name="Mao Y.-M."/>
        </authorList>
    </citation>
    <scope>NUCLEOTIDE SEQUENCE</scope>
    <source>
        <strain evidence="6">AT0</strain>
        <tissue evidence="6">Leaf</tissue>
    </source>
</reference>
<evidence type="ECO:0000256" key="4">
    <source>
        <dbReference type="ARBA" id="ARBA00022917"/>
    </source>
</evidence>
<evidence type="ECO:0000259" key="5">
    <source>
        <dbReference type="Pfam" id="PF02637"/>
    </source>
</evidence>
<evidence type="ECO:0000313" key="7">
    <source>
        <dbReference type="Proteomes" id="UP000813462"/>
    </source>
</evidence>
<dbReference type="Proteomes" id="UP000813462">
    <property type="component" value="Unassembled WGS sequence"/>
</dbReference>
<dbReference type="InterPro" id="IPR003789">
    <property type="entry name" value="Asn/Gln_tRNA_amidoTrase-B-like"/>
</dbReference>
<dbReference type="InterPro" id="IPR018027">
    <property type="entry name" value="Asn/Gln_amidotransferase"/>
</dbReference>
<keyword evidence="2" id="KW-0547">Nucleotide-binding</keyword>
<keyword evidence="4" id="KW-0648">Protein biosynthesis</keyword>
<dbReference type="EMBL" id="JAEACU010000002">
    <property type="protein sequence ID" value="KAH7543110.1"/>
    <property type="molecule type" value="Genomic_DNA"/>
</dbReference>
<keyword evidence="3" id="KW-0067">ATP-binding</keyword>
<dbReference type="SUPFAM" id="SSF89095">
    <property type="entry name" value="GatB/YqeY motif"/>
    <property type="match status" value="1"/>
</dbReference>
<organism evidence="6 7">
    <name type="scientific">Ziziphus jujuba var. spinosa</name>
    <dbReference type="NCBI Taxonomy" id="714518"/>
    <lineage>
        <taxon>Eukaryota</taxon>
        <taxon>Viridiplantae</taxon>
        <taxon>Streptophyta</taxon>
        <taxon>Embryophyta</taxon>
        <taxon>Tracheophyta</taxon>
        <taxon>Spermatophyta</taxon>
        <taxon>Magnoliopsida</taxon>
        <taxon>eudicotyledons</taxon>
        <taxon>Gunneridae</taxon>
        <taxon>Pentapetalae</taxon>
        <taxon>rosids</taxon>
        <taxon>fabids</taxon>
        <taxon>Rosales</taxon>
        <taxon>Rhamnaceae</taxon>
        <taxon>Paliureae</taxon>
        <taxon>Ziziphus</taxon>
    </lineage>
</organism>
<feature type="domain" description="Asn/Gln amidotransferase" evidence="5">
    <location>
        <begin position="8"/>
        <end position="50"/>
    </location>
</feature>
<dbReference type="Pfam" id="PF02637">
    <property type="entry name" value="GatB_Yqey"/>
    <property type="match status" value="1"/>
</dbReference>
<comment type="caution">
    <text evidence="6">The sequence shown here is derived from an EMBL/GenBank/DDBJ whole genome shotgun (WGS) entry which is preliminary data.</text>
</comment>
<sequence length="86" mass="9426">MMLNLVAKYFDATIAKGADVKSAANWIMGDIAAYMKNEKLTIDEIKVTPQCSEVILFTLLVKGGTVKGLIEEKDLVQASYSNKLLT</sequence>
<dbReference type="GO" id="GO:0006412">
    <property type="term" value="P:translation"/>
    <property type="evidence" value="ECO:0007669"/>
    <property type="project" value="UniProtKB-KW"/>
</dbReference>
<accession>A0A978VWB5</accession>
<evidence type="ECO:0000256" key="3">
    <source>
        <dbReference type="ARBA" id="ARBA00022840"/>
    </source>
</evidence>
<gene>
    <name evidence="6" type="ORF">FEM48_Zijuj02G0148400</name>
</gene>
<name>A0A978VWB5_ZIZJJ</name>
<evidence type="ECO:0000256" key="1">
    <source>
        <dbReference type="ARBA" id="ARBA00022598"/>
    </source>
</evidence>
<dbReference type="AlphaFoldDB" id="A0A978VWB5"/>
<keyword evidence="1" id="KW-0436">Ligase</keyword>
<evidence type="ECO:0000256" key="2">
    <source>
        <dbReference type="ARBA" id="ARBA00022741"/>
    </source>
</evidence>
<dbReference type="GO" id="GO:0005524">
    <property type="term" value="F:ATP binding"/>
    <property type="evidence" value="ECO:0007669"/>
    <property type="project" value="UniProtKB-KW"/>
</dbReference>